<dbReference type="GO" id="GO:0046872">
    <property type="term" value="F:metal ion binding"/>
    <property type="evidence" value="ECO:0007669"/>
    <property type="project" value="UniProtKB-KW"/>
</dbReference>
<dbReference type="Gene3D" id="3.10.180.10">
    <property type="entry name" value="2,3-Dihydroxybiphenyl 1,2-Dioxygenase, domain 1"/>
    <property type="match status" value="1"/>
</dbReference>
<dbReference type="PANTHER" id="PTHR36113">
    <property type="entry name" value="LYASE, PUTATIVE-RELATED-RELATED"/>
    <property type="match status" value="1"/>
</dbReference>
<reference evidence="3 4" key="1">
    <citation type="submission" date="2014-09" db="EMBL/GenBank/DDBJ databases">
        <authorList>
            <person name="Urmite Genomes Urmite Genomes"/>
        </authorList>
    </citation>
    <scope>NUCLEOTIDE SEQUENCE [LARGE SCALE GENOMIC DNA]</scope>
    <source>
        <strain evidence="3 4">ES2</strain>
    </source>
</reference>
<dbReference type="AlphaFoldDB" id="A0A098EHC8"/>
<dbReference type="Pfam" id="PF00903">
    <property type="entry name" value="Glyoxalase"/>
    <property type="match status" value="1"/>
</dbReference>
<dbReference type="OrthoDB" id="5296884at2"/>
<dbReference type="SUPFAM" id="SSF54593">
    <property type="entry name" value="Glyoxalase/Bleomycin resistance protein/Dihydroxybiphenyl dioxygenase"/>
    <property type="match status" value="1"/>
</dbReference>
<protein>
    <submittedName>
        <fullName evidence="3">Glyoxalase-like domain protein</fullName>
    </submittedName>
</protein>
<dbReference type="InterPro" id="IPR029068">
    <property type="entry name" value="Glyas_Bleomycin-R_OHBP_Dase"/>
</dbReference>
<accession>A0A098EHC8</accession>
<organism evidence="3 4">
    <name type="scientific">Planococcus massiliensis</name>
    <dbReference type="NCBI Taxonomy" id="1499687"/>
    <lineage>
        <taxon>Bacteria</taxon>
        <taxon>Bacillati</taxon>
        <taxon>Bacillota</taxon>
        <taxon>Bacilli</taxon>
        <taxon>Bacillales</taxon>
        <taxon>Caryophanaceae</taxon>
        <taxon>Planococcus</taxon>
    </lineage>
</organism>
<evidence type="ECO:0000313" key="4">
    <source>
        <dbReference type="Proteomes" id="UP000043699"/>
    </source>
</evidence>
<name>A0A098EHC8_9BACL</name>
<dbReference type="PANTHER" id="PTHR36113:SF6">
    <property type="entry name" value="FOSFOMYCIN RESISTANCE PROTEIN FOSX"/>
    <property type="match status" value="1"/>
</dbReference>
<feature type="domain" description="VOC" evidence="2">
    <location>
        <begin position="1"/>
        <end position="127"/>
    </location>
</feature>
<dbReference type="Proteomes" id="UP000043699">
    <property type="component" value="Unassembled WGS sequence"/>
</dbReference>
<dbReference type="InterPro" id="IPR037523">
    <property type="entry name" value="VOC_core"/>
</dbReference>
<sequence length="128" mass="14912">MLHHVEINVSNLTEAREFYEAFLPDLGYELYQQWPEGVSYKMGRTYVVFVQTEEAFLPKGYHRKATGLNHLAFHADSRGHVDALTEKARERGFRILYEDRHPFAGGPDYYAVFIEAPDRMKFEIVAPE</sequence>
<evidence type="ECO:0000259" key="2">
    <source>
        <dbReference type="PROSITE" id="PS51819"/>
    </source>
</evidence>
<gene>
    <name evidence="3" type="ORF">BN1080_00586</name>
</gene>
<dbReference type="PROSITE" id="PS51819">
    <property type="entry name" value="VOC"/>
    <property type="match status" value="1"/>
</dbReference>
<dbReference type="EMBL" id="CCXS01000001">
    <property type="protein sequence ID" value="CEG21673.1"/>
    <property type="molecule type" value="Genomic_DNA"/>
</dbReference>
<dbReference type="InterPro" id="IPR051332">
    <property type="entry name" value="Fosfomycin_Res_Enzymes"/>
</dbReference>
<dbReference type="RefSeq" id="WP_052650361.1">
    <property type="nucleotide sequence ID" value="NZ_CCXS01000001.1"/>
</dbReference>
<proteinExistence type="predicted"/>
<dbReference type="STRING" id="1499687.BN1080_00586"/>
<dbReference type="InterPro" id="IPR004360">
    <property type="entry name" value="Glyas_Fos-R_dOase_dom"/>
</dbReference>
<evidence type="ECO:0000256" key="1">
    <source>
        <dbReference type="ARBA" id="ARBA00022723"/>
    </source>
</evidence>
<keyword evidence="1" id="KW-0479">Metal-binding</keyword>
<keyword evidence="4" id="KW-1185">Reference proteome</keyword>
<evidence type="ECO:0000313" key="3">
    <source>
        <dbReference type="EMBL" id="CEG21673.1"/>
    </source>
</evidence>